<keyword evidence="1" id="KW-0472">Membrane</keyword>
<sequence>MEYKVTYRIVLIRVFLIYLFGLVIYWITLDVKNLLLGTFIGSFLIIWPALLNPREIYLYPTSIKMKLIVFFWLFLFPVSSILLVYSSILSFPESSKLFIEYLRASIIPFILGAIFMSGNSKKVYDILDTQISKESSSFNKGEVNENE</sequence>
<evidence type="ECO:0000313" key="2">
    <source>
        <dbReference type="EMBL" id="WHY86054.1"/>
    </source>
</evidence>
<keyword evidence="3" id="KW-1185">Reference proteome</keyword>
<proteinExistence type="predicted"/>
<keyword evidence="1" id="KW-1133">Transmembrane helix</keyword>
<dbReference type="AlphaFoldDB" id="A0AA95SB18"/>
<dbReference type="KEGG" id="nnv:QNH39_26360"/>
<dbReference type="RefSeq" id="WP_218970286.1">
    <property type="nucleotide sequence ID" value="NZ_CP126114.1"/>
</dbReference>
<accession>A0AA95SB18</accession>
<dbReference type="Proteomes" id="UP001178288">
    <property type="component" value="Chromosome"/>
</dbReference>
<feature type="transmembrane region" description="Helical" evidence="1">
    <location>
        <begin position="7"/>
        <end position="28"/>
    </location>
</feature>
<feature type="transmembrane region" description="Helical" evidence="1">
    <location>
        <begin position="63"/>
        <end position="85"/>
    </location>
</feature>
<evidence type="ECO:0000256" key="1">
    <source>
        <dbReference type="SAM" id="Phobius"/>
    </source>
</evidence>
<feature type="transmembrane region" description="Helical" evidence="1">
    <location>
        <begin position="97"/>
        <end position="116"/>
    </location>
</feature>
<evidence type="ECO:0000313" key="3">
    <source>
        <dbReference type="Proteomes" id="UP001178288"/>
    </source>
</evidence>
<gene>
    <name evidence="2" type="ORF">QNH39_26360</name>
</gene>
<protein>
    <submittedName>
        <fullName evidence="2">Uncharacterized protein</fullName>
    </submittedName>
</protein>
<feature type="transmembrane region" description="Helical" evidence="1">
    <location>
        <begin position="34"/>
        <end position="51"/>
    </location>
</feature>
<keyword evidence="1" id="KW-0812">Transmembrane</keyword>
<organism evidence="2 3">
    <name type="scientific">Neobacillus novalis</name>
    <dbReference type="NCBI Taxonomy" id="220687"/>
    <lineage>
        <taxon>Bacteria</taxon>
        <taxon>Bacillati</taxon>
        <taxon>Bacillota</taxon>
        <taxon>Bacilli</taxon>
        <taxon>Bacillales</taxon>
        <taxon>Bacillaceae</taxon>
        <taxon>Neobacillus</taxon>
    </lineage>
</organism>
<name>A0AA95SB18_9BACI</name>
<reference evidence="2" key="1">
    <citation type="submission" date="2023-05" db="EMBL/GenBank/DDBJ databases">
        <title>Comparative genomics of Bacillaceae isolates and their secondary metabolite potential.</title>
        <authorList>
            <person name="Song L."/>
            <person name="Nielsen L.J."/>
            <person name="Mohite O."/>
            <person name="Xu X."/>
            <person name="Weber T."/>
            <person name="Kovacs A.T."/>
        </authorList>
    </citation>
    <scope>NUCLEOTIDE SEQUENCE</scope>
    <source>
        <strain evidence="2">XLM17</strain>
    </source>
</reference>
<dbReference type="EMBL" id="CP126114">
    <property type="protein sequence ID" value="WHY86054.1"/>
    <property type="molecule type" value="Genomic_DNA"/>
</dbReference>